<dbReference type="SUPFAM" id="SSF48371">
    <property type="entry name" value="ARM repeat"/>
    <property type="match status" value="1"/>
</dbReference>
<dbReference type="EMBL" id="BRPK01000004">
    <property type="protein sequence ID" value="GLB37081.1"/>
    <property type="molecule type" value="Genomic_DNA"/>
</dbReference>
<dbReference type="Gene3D" id="1.25.10.10">
    <property type="entry name" value="Leucine-rich Repeat Variant"/>
    <property type="match status" value="1"/>
</dbReference>
<evidence type="ECO:0000256" key="1">
    <source>
        <dbReference type="ARBA" id="ARBA00009515"/>
    </source>
</evidence>
<dbReference type="InterPro" id="IPR016024">
    <property type="entry name" value="ARM-type_fold"/>
</dbReference>
<dbReference type="PANTHER" id="PTHR12758">
    <property type="entry name" value="APOPTOSIS INHIBITOR 5-RELATED"/>
    <property type="match status" value="1"/>
</dbReference>
<name>A0A9P3PKK9_LYOSH</name>
<dbReference type="GO" id="GO:0006915">
    <property type="term" value="P:apoptotic process"/>
    <property type="evidence" value="ECO:0007669"/>
    <property type="project" value="UniProtKB-KW"/>
</dbReference>
<dbReference type="Pfam" id="PF05918">
    <property type="entry name" value="API5"/>
    <property type="match status" value="1"/>
</dbReference>
<dbReference type="OrthoDB" id="19224at2759"/>
<dbReference type="AlphaFoldDB" id="A0A9P3PKK9"/>
<protein>
    <submittedName>
        <fullName evidence="4">Apoptosis inhibitory protein 5 (API5)</fullName>
    </submittedName>
</protein>
<evidence type="ECO:0000256" key="3">
    <source>
        <dbReference type="SAM" id="MobiDB-lite"/>
    </source>
</evidence>
<feature type="compositionally biased region" description="Pro residues" evidence="3">
    <location>
        <begin position="587"/>
        <end position="598"/>
    </location>
</feature>
<feature type="compositionally biased region" description="Low complexity" evidence="3">
    <location>
        <begin position="527"/>
        <end position="542"/>
    </location>
</feature>
<dbReference type="InterPro" id="IPR011989">
    <property type="entry name" value="ARM-like"/>
</dbReference>
<dbReference type="GO" id="GO:0005634">
    <property type="term" value="C:nucleus"/>
    <property type="evidence" value="ECO:0007669"/>
    <property type="project" value="TreeGrafter"/>
</dbReference>
<dbReference type="GO" id="GO:0003723">
    <property type="term" value="F:RNA binding"/>
    <property type="evidence" value="ECO:0007669"/>
    <property type="project" value="TreeGrafter"/>
</dbReference>
<proteinExistence type="inferred from homology"/>
<dbReference type="PANTHER" id="PTHR12758:SF19">
    <property type="entry name" value="APOPTOSIS INHIBITOR 5"/>
    <property type="match status" value="1"/>
</dbReference>
<accession>A0A9P3PKK9</accession>
<dbReference type="GO" id="GO:0043066">
    <property type="term" value="P:negative regulation of apoptotic process"/>
    <property type="evidence" value="ECO:0007669"/>
    <property type="project" value="TreeGrafter"/>
</dbReference>
<organism evidence="4 5">
    <name type="scientific">Lyophyllum shimeji</name>
    <name type="common">Hon-shimeji</name>
    <name type="synonym">Tricholoma shimeji</name>
    <dbReference type="NCBI Taxonomy" id="47721"/>
    <lineage>
        <taxon>Eukaryota</taxon>
        <taxon>Fungi</taxon>
        <taxon>Dikarya</taxon>
        <taxon>Basidiomycota</taxon>
        <taxon>Agaricomycotina</taxon>
        <taxon>Agaricomycetes</taxon>
        <taxon>Agaricomycetidae</taxon>
        <taxon>Agaricales</taxon>
        <taxon>Tricholomatineae</taxon>
        <taxon>Lyophyllaceae</taxon>
        <taxon>Lyophyllum</taxon>
    </lineage>
</organism>
<comment type="caution">
    <text evidence="4">The sequence shown here is derived from an EMBL/GenBank/DDBJ whole genome shotgun (WGS) entry which is preliminary data.</text>
</comment>
<feature type="compositionally biased region" description="Basic and acidic residues" evidence="3">
    <location>
        <begin position="603"/>
        <end position="618"/>
    </location>
</feature>
<dbReference type="InterPro" id="IPR008383">
    <property type="entry name" value="API5"/>
</dbReference>
<evidence type="ECO:0000313" key="4">
    <source>
        <dbReference type="EMBL" id="GLB37081.1"/>
    </source>
</evidence>
<sequence>MERSPMEMEREIRDAIRRARGSPDKTGSLRRDTLKRLIALTHSPHPNLKILAAQNIRFLFIDFPELEEEAINAVYDLCEDHSAKVRLEGYAAITHLSNEAHRLVRRNADVLVQLLQSEEVDEVIVVKKALTEHLDMDPKVTLSVLCEHIAPLDELADEEEQDIRDRLRSVVLAFLTGEARRAIVERHALPGSEVEEVLINAMLSVIPKLGFSDAEIIVKELLVPLKSFRFPAPRGHALLETLLDKVAEYLQLRTSSGDASWLRSAQPYLDLASFLVVEKRAAPALPLLRLYCSSMPTRMALQKFSKHEQRLVVCRLAETLVVAEDQPQPEDDGPSLAALTRQIVDSTPFLLESLQLSASSPPSSVQACAVLLRACQRRKEKTPWTVPLNLITALRTLQATISEEQSQDVHILIRSLVPSPSASTQAQGNAITQGTTAAPSTSQSVTSTGLSASLSERRPAPYPARRMRIQSTSRPQNRDQATSGSRSIDASTTTTSTSAKHQIVSESSTRPPKRQKSVHDDHDAEAGPSLLSRLGTTLSTGPMPRGRSPGNWTAAQTPRAGATDNLPPSGEWSIRGAAKTGDRNTNLPPPRKSMPPPSQSLLERLEGDRMNMKDDREGRARRHKGRP</sequence>
<keyword evidence="2" id="KW-0053">Apoptosis</keyword>
<keyword evidence="5" id="KW-1185">Reference proteome</keyword>
<gene>
    <name evidence="4" type="ORF">LshimejAT787_0401320</name>
</gene>
<comment type="similarity">
    <text evidence="1">Belongs to the API5 family.</text>
</comment>
<dbReference type="Proteomes" id="UP001063166">
    <property type="component" value="Unassembled WGS sequence"/>
</dbReference>
<feature type="region of interest" description="Disordered" evidence="3">
    <location>
        <begin position="420"/>
        <end position="627"/>
    </location>
</feature>
<reference evidence="4" key="1">
    <citation type="submission" date="2022-07" db="EMBL/GenBank/DDBJ databases">
        <title>The genome of Lyophyllum shimeji provides insight into the initial evolution of ectomycorrhizal fungal genome.</title>
        <authorList>
            <person name="Kobayashi Y."/>
            <person name="Shibata T."/>
            <person name="Hirakawa H."/>
            <person name="Shigenobu S."/>
            <person name="Nishiyama T."/>
            <person name="Yamada A."/>
            <person name="Hasebe M."/>
            <person name="Kawaguchi M."/>
        </authorList>
    </citation>
    <scope>NUCLEOTIDE SEQUENCE</scope>
    <source>
        <strain evidence="4">AT787</strain>
    </source>
</reference>
<feature type="compositionally biased region" description="Polar residues" evidence="3">
    <location>
        <begin position="469"/>
        <end position="490"/>
    </location>
</feature>
<evidence type="ECO:0000313" key="5">
    <source>
        <dbReference type="Proteomes" id="UP001063166"/>
    </source>
</evidence>
<feature type="compositionally biased region" description="Polar residues" evidence="3">
    <location>
        <begin position="420"/>
        <end position="454"/>
    </location>
</feature>
<evidence type="ECO:0000256" key="2">
    <source>
        <dbReference type="ARBA" id="ARBA00022703"/>
    </source>
</evidence>